<organism evidence="1 2">
    <name type="scientific">Agromyces bauzanensis</name>
    <dbReference type="NCBI Taxonomy" id="1308924"/>
    <lineage>
        <taxon>Bacteria</taxon>
        <taxon>Bacillati</taxon>
        <taxon>Actinomycetota</taxon>
        <taxon>Actinomycetes</taxon>
        <taxon>Micrococcales</taxon>
        <taxon>Microbacteriaceae</taxon>
        <taxon>Agromyces</taxon>
    </lineage>
</organism>
<name>A0A917PW36_9MICO</name>
<evidence type="ECO:0000313" key="2">
    <source>
        <dbReference type="Proteomes" id="UP000636956"/>
    </source>
</evidence>
<accession>A0A917PW36</accession>
<gene>
    <name evidence="1" type="ORF">GCM10011372_35790</name>
</gene>
<protein>
    <submittedName>
        <fullName evidence="1">Uncharacterized protein</fullName>
    </submittedName>
</protein>
<reference evidence="1" key="1">
    <citation type="journal article" date="2014" name="Int. J. Syst. Evol. Microbiol.">
        <title>Complete genome sequence of Corynebacterium casei LMG S-19264T (=DSM 44701T), isolated from a smear-ripened cheese.</title>
        <authorList>
            <consortium name="US DOE Joint Genome Institute (JGI-PGF)"/>
            <person name="Walter F."/>
            <person name="Albersmeier A."/>
            <person name="Kalinowski J."/>
            <person name="Ruckert C."/>
        </authorList>
    </citation>
    <scope>NUCLEOTIDE SEQUENCE</scope>
    <source>
        <strain evidence="1">CGMCC 1.8984</strain>
    </source>
</reference>
<dbReference type="AlphaFoldDB" id="A0A917PW36"/>
<evidence type="ECO:0000313" key="1">
    <source>
        <dbReference type="EMBL" id="GGJ94335.1"/>
    </source>
</evidence>
<dbReference type="Proteomes" id="UP000636956">
    <property type="component" value="Unassembled WGS sequence"/>
</dbReference>
<proteinExistence type="predicted"/>
<sequence length="82" mass="8767">MPASVVLENVIADIPDRASRGMFDFNRPEVLVARVVLQLMLKLELESSGAVGVRSSLDPFGLAQTHLGVVGEVHDVRAAISV</sequence>
<comment type="caution">
    <text evidence="1">The sequence shown here is derived from an EMBL/GenBank/DDBJ whole genome shotgun (WGS) entry which is preliminary data.</text>
</comment>
<keyword evidence="2" id="KW-1185">Reference proteome</keyword>
<dbReference type="EMBL" id="BMMD01000041">
    <property type="protein sequence ID" value="GGJ94335.1"/>
    <property type="molecule type" value="Genomic_DNA"/>
</dbReference>
<reference evidence="1" key="2">
    <citation type="submission" date="2020-09" db="EMBL/GenBank/DDBJ databases">
        <authorList>
            <person name="Sun Q."/>
            <person name="Zhou Y."/>
        </authorList>
    </citation>
    <scope>NUCLEOTIDE SEQUENCE</scope>
    <source>
        <strain evidence="1">CGMCC 1.8984</strain>
    </source>
</reference>